<dbReference type="GO" id="GO:0016020">
    <property type="term" value="C:membrane"/>
    <property type="evidence" value="ECO:0007669"/>
    <property type="project" value="UniProtKB-SubCell"/>
</dbReference>
<feature type="transmembrane region" description="Helical" evidence="8">
    <location>
        <begin position="219"/>
        <end position="240"/>
    </location>
</feature>
<dbReference type="NCBIfam" id="TIGR00912">
    <property type="entry name" value="2A0309"/>
    <property type="match status" value="1"/>
</dbReference>
<comment type="caution">
    <text evidence="9">The sequence shown here is derived from an EMBL/GenBank/DDBJ whole genome shotgun (WGS) entry which is preliminary data.</text>
</comment>
<reference evidence="9" key="1">
    <citation type="submission" date="2022-09" db="EMBL/GenBank/DDBJ databases">
        <title>Genome analysis and characterization of larvicidal activity of Brevibacillus strains.</title>
        <authorList>
            <person name="Patrusheva E.V."/>
            <person name="Izotova A.O."/>
            <person name="Toshchakov S.V."/>
            <person name="Sineoky S.P."/>
        </authorList>
    </citation>
    <scope>NUCLEOTIDE SEQUENCE</scope>
    <source>
        <strain evidence="9">VKPM_B-13247</strain>
    </source>
</reference>
<evidence type="ECO:0000256" key="1">
    <source>
        <dbReference type="ARBA" id="ARBA00004141"/>
    </source>
</evidence>
<evidence type="ECO:0000256" key="2">
    <source>
        <dbReference type="ARBA" id="ARBA00007998"/>
    </source>
</evidence>
<dbReference type="Proteomes" id="UP001077662">
    <property type="component" value="Unassembled WGS sequence"/>
</dbReference>
<evidence type="ECO:0000256" key="7">
    <source>
        <dbReference type="ARBA" id="ARBA00023136"/>
    </source>
</evidence>
<feature type="transmembrane region" description="Helical" evidence="8">
    <location>
        <begin position="338"/>
        <end position="357"/>
    </location>
</feature>
<keyword evidence="3" id="KW-0813">Transport</keyword>
<evidence type="ECO:0000256" key="8">
    <source>
        <dbReference type="SAM" id="Phobius"/>
    </source>
</evidence>
<evidence type="ECO:0000256" key="3">
    <source>
        <dbReference type="ARBA" id="ARBA00022448"/>
    </source>
</evidence>
<sequence>MDYVKHNQITLYQYIFLIVGNQVGLGILYIPRDLAREVGIDGWISIVLSWIIVCIASIIITKMMARNPELTLYQSLRLYCGPIIGWILYFLIAVHLIVFTYAIIAGSIFLTQIWVLQRISSFWLMSLFVIPIYMLCSHGFKNIARYAQFAILISVWMPLLLLFPLQYANPFYLLPIMREGLDPVIKGVMPAITFFWGFEMIMFFYPFLKDKSKATAAALIGNTISMLILLFVTIICFLFFSQEQVANYMWPTLTLLKLVEFPFLERFEVIFLSFYLFILSISWITLSYFSVYTLEGLCNAKMKSKHFLIFLGCLVVISIFYSPSFSEIRNFLELAQPLSYFVSYLFPLIFLLYLVMFQKVIQRRRER</sequence>
<gene>
    <name evidence="9" type="ORF">O0554_18350</name>
</gene>
<accession>A0AAP3DII4</accession>
<keyword evidence="4" id="KW-0309">Germination</keyword>
<proteinExistence type="inferred from homology"/>
<evidence type="ECO:0000256" key="5">
    <source>
        <dbReference type="ARBA" id="ARBA00022692"/>
    </source>
</evidence>
<feature type="transmembrane region" description="Helical" evidence="8">
    <location>
        <begin position="146"/>
        <end position="167"/>
    </location>
</feature>
<comment type="subcellular location">
    <subcellularLocation>
        <location evidence="1">Membrane</location>
        <topology evidence="1">Multi-pass membrane protein</topology>
    </subcellularLocation>
</comment>
<name>A0AAP3DII4_BRELA</name>
<dbReference type="PANTHER" id="PTHR34975">
    <property type="entry name" value="SPORE GERMINATION PROTEIN A2"/>
    <property type="match status" value="1"/>
</dbReference>
<dbReference type="InterPro" id="IPR004761">
    <property type="entry name" value="Spore_GerAB"/>
</dbReference>
<feature type="transmembrane region" description="Helical" evidence="8">
    <location>
        <begin position="86"/>
        <end position="109"/>
    </location>
</feature>
<comment type="similarity">
    <text evidence="2">Belongs to the amino acid-polyamine-organocation (APC) superfamily. Spore germination protein (SGP) (TC 2.A.3.9) family.</text>
</comment>
<dbReference type="EMBL" id="JAPTNE010000025">
    <property type="protein sequence ID" value="MCZ0808851.1"/>
    <property type="molecule type" value="Genomic_DNA"/>
</dbReference>
<evidence type="ECO:0000313" key="9">
    <source>
        <dbReference type="EMBL" id="MCZ0808851.1"/>
    </source>
</evidence>
<protein>
    <submittedName>
        <fullName evidence="9">Spore germination protein</fullName>
    </submittedName>
</protein>
<dbReference type="Pfam" id="PF03845">
    <property type="entry name" value="Spore_permease"/>
    <property type="match status" value="1"/>
</dbReference>
<organism evidence="9 10">
    <name type="scientific">Brevibacillus laterosporus</name>
    <name type="common">Bacillus laterosporus</name>
    <dbReference type="NCBI Taxonomy" id="1465"/>
    <lineage>
        <taxon>Bacteria</taxon>
        <taxon>Bacillati</taxon>
        <taxon>Bacillota</taxon>
        <taxon>Bacilli</taxon>
        <taxon>Bacillales</taxon>
        <taxon>Paenibacillaceae</taxon>
        <taxon>Brevibacillus</taxon>
    </lineage>
</organism>
<feature type="transmembrane region" description="Helical" evidence="8">
    <location>
        <begin position="42"/>
        <end position="65"/>
    </location>
</feature>
<dbReference type="PANTHER" id="PTHR34975:SF2">
    <property type="entry name" value="SPORE GERMINATION PROTEIN A2"/>
    <property type="match status" value="1"/>
</dbReference>
<keyword evidence="6 8" id="KW-1133">Transmembrane helix</keyword>
<feature type="transmembrane region" description="Helical" evidence="8">
    <location>
        <begin position="269"/>
        <end position="294"/>
    </location>
</feature>
<evidence type="ECO:0000256" key="4">
    <source>
        <dbReference type="ARBA" id="ARBA00022544"/>
    </source>
</evidence>
<keyword evidence="5 8" id="KW-0812">Transmembrane</keyword>
<feature type="transmembrane region" description="Helical" evidence="8">
    <location>
        <begin position="115"/>
        <end position="134"/>
    </location>
</feature>
<dbReference type="Gene3D" id="1.20.1740.10">
    <property type="entry name" value="Amino acid/polyamine transporter I"/>
    <property type="match status" value="1"/>
</dbReference>
<evidence type="ECO:0000256" key="6">
    <source>
        <dbReference type="ARBA" id="ARBA00022989"/>
    </source>
</evidence>
<dbReference type="RefSeq" id="WP_258434276.1">
    <property type="nucleotide sequence ID" value="NZ_JANSGW010000025.1"/>
</dbReference>
<dbReference type="GO" id="GO:0009847">
    <property type="term" value="P:spore germination"/>
    <property type="evidence" value="ECO:0007669"/>
    <property type="project" value="InterPro"/>
</dbReference>
<evidence type="ECO:0000313" key="10">
    <source>
        <dbReference type="Proteomes" id="UP001077662"/>
    </source>
</evidence>
<dbReference type="AlphaFoldDB" id="A0AAP3DII4"/>
<feature type="transmembrane region" description="Helical" evidence="8">
    <location>
        <begin position="12"/>
        <end position="30"/>
    </location>
</feature>
<keyword evidence="7 8" id="KW-0472">Membrane</keyword>
<feature type="transmembrane region" description="Helical" evidence="8">
    <location>
        <begin position="187"/>
        <end position="207"/>
    </location>
</feature>
<feature type="transmembrane region" description="Helical" evidence="8">
    <location>
        <begin position="306"/>
        <end position="326"/>
    </location>
</feature>